<dbReference type="Gramene" id="XM_028366213.1">
    <property type="protein sequence ID" value="XP_028222014.1"/>
    <property type="gene ID" value="LOC114403323"/>
</dbReference>
<proteinExistence type="predicted"/>
<evidence type="ECO:0000256" key="2">
    <source>
        <dbReference type="SAM" id="MobiDB-lite"/>
    </source>
</evidence>
<feature type="domain" description="CCHC-type" evidence="3">
    <location>
        <begin position="286"/>
        <end position="299"/>
    </location>
</feature>
<keyword evidence="5" id="KW-1185">Reference proteome</keyword>
<feature type="region of interest" description="Disordered" evidence="2">
    <location>
        <begin position="1"/>
        <end position="37"/>
    </location>
</feature>
<keyword evidence="1" id="KW-0479">Metal-binding</keyword>
<evidence type="ECO:0000256" key="1">
    <source>
        <dbReference type="PROSITE-ProRule" id="PRU00047"/>
    </source>
</evidence>
<evidence type="ECO:0000313" key="4">
    <source>
        <dbReference type="EMBL" id="RZB42527.1"/>
    </source>
</evidence>
<dbReference type="PANTHER" id="PTHR46978:SF1">
    <property type="entry name" value="ZINC KNUCKLE (CCHC-TYPE) FAMILY PROTEIN"/>
    <property type="match status" value="1"/>
</dbReference>
<feature type="compositionally biased region" description="Polar residues" evidence="2">
    <location>
        <begin position="475"/>
        <end position="491"/>
    </location>
</feature>
<dbReference type="GO" id="GO:0008270">
    <property type="term" value="F:zinc ion binding"/>
    <property type="evidence" value="ECO:0007669"/>
    <property type="project" value="UniProtKB-KW"/>
</dbReference>
<keyword evidence="1" id="KW-0862">Zinc</keyword>
<keyword evidence="1" id="KW-0863">Zinc-finger</keyword>
<protein>
    <submittedName>
        <fullName evidence="4">Cellular nucleic acid-binding protein-like</fullName>
    </submittedName>
</protein>
<dbReference type="InterPro" id="IPR036875">
    <property type="entry name" value="Znf_CCHC_sf"/>
</dbReference>
<feature type="compositionally biased region" description="Polar residues" evidence="2">
    <location>
        <begin position="22"/>
        <end position="31"/>
    </location>
</feature>
<dbReference type="Gene3D" id="4.10.60.10">
    <property type="entry name" value="Zinc finger, CCHC-type"/>
    <property type="match status" value="4"/>
</dbReference>
<feature type="compositionally biased region" description="Basic and acidic residues" evidence="2">
    <location>
        <begin position="443"/>
        <end position="452"/>
    </location>
</feature>
<comment type="caution">
    <text evidence="4">The sequence shown here is derived from an EMBL/GenBank/DDBJ whole genome shotgun (WGS) entry which is preliminary data.</text>
</comment>
<reference evidence="4 5" key="1">
    <citation type="submission" date="2018-09" db="EMBL/GenBank/DDBJ databases">
        <title>A high-quality reference genome of wild soybean provides a powerful tool to mine soybean genomes.</title>
        <authorList>
            <person name="Xie M."/>
            <person name="Chung C.Y.L."/>
            <person name="Li M.-W."/>
            <person name="Wong F.-L."/>
            <person name="Chan T.-F."/>
            <person name="Lam H.-M."/>
        </authorList>
    </citation>
    <scope>NUCLEOTIDE SEQUENCE [LARGE SCALE GENOMIC DNA]</scope>
    <source>
        <strain evidence="5">cv. W05</strain>
        <tissue evidence="4">Hypocotyl of etiolated seedlings</tissue>
    </source>
</reference>
<dbReference type="Proteomes" id="UP000289340">
    <property type="component" value="Chromosome 20"/>
</dbReference>
<feature type="domain" description="CCHC-type" evidence="3">
    <location>
        <begin position="315"/>
        <end position="330"/>
    </location>
</feature>
<evidence type="ECO:0000313" key="5">
    <source>
        <dbReference type="Proteomes" id="UP000289340"/>
    </source>
</evidence>
<dbReference type="Pfam" id="PF00098">
    <property type="entry name" value="zf-CCHC"/>
    <property type="match status" value="3"/>
</dbReference>
<dbReference type="PANTHER" id="PTHR46978">
    <property type="entry name" value="ZINC KNUCKLE (CCHC-TYPE) FAMILY PROTEIN"/>
    <property type="match status" value="1"/>
</dbReference>
<feature type="domain" description="CCHC-type" evidence="3">
    <location>
        <begin position="189"/>
        <end position="204"/>
    </location>
</feature>
<dbReference type="SUPFAM" id="SSF57756">
    <property type="entry name" value="Retrovirus zinc finger-like domains"/>
    <property type="match status" value="3"/>
</dbReference>
<feature type="compositionally biased region" description="Polar residues" evidence="2">
    <location>
        <begin position="502"/>
        <end position="526"/>
    </location>
</feature>
<dbReference type="PROSITE" id="PS50158">
    <property type="entry name" value="ZF_CCHC"/>
    <property type="match status" value="5"/>
</dbReference>
<gene>
    <name evidence="4" type="ORF">D0Y65_053198</name>
</gene>
<feature type="compositionally biased region" description="Basic and acidic residues" evidence="2">
    <location>
        <begin position="1"/>
        <end position="13"/>
    </location>
</feature>
<dbReference type="AlphaFoldDB" id="A0A445F142"/>
<accession>A0A445F142</accession>
<sequence length="552" mass="60949">MGRKEKQNAKAIDEEHDVVNFNGASTPSLVFSSDDDEANQDLSLKIVEKAMRMRAAKHAPNDDVSSPFSQKSELAVPLNDVVSDLPSAIADSEVTEKKKTAKLKREAAGDQSVVIAEEQEMEETSNATENHEFVEGSPVLIGDNMVLRKLLRGPRYFDPPDSSWGACFNCGEDGHAAVNCSAAKRKKPCYVCGGLGHNARQCTKAQDCFICKKGGHRAKDCLEKHTSRSKSVAICLKCGNSGHDMFSCRNDYSPDDLKEIQCYVCKRVGHLCCVNTDDATPGEISCYKCGQLGHTGLACSRLRDEITSGATPSSCFKCGEEGHFARECTSSIKSGKRNWESSHTKDKRSQKENDYMGNRSASNDMVGARRKKRSPTEERGFSTPKKSKSRGGWTAEYPTEERGFTTPKKSKSRGGWTTEHPTEERGFTTPKKSKNRGGWTSEHPLEQKDYTTPKKSKSRGGWMSEHPEEFFPPMSSRSNGYRSLGTPSSRNNKIHSFGGGSHTPSYKSSKVWNDHAGTSMSQGSARSNHHRFSASRFGNSSSDGHGRNYNWW</sequence>
<organism evidence="4 5">
    <name type="scientific">Glycine soja</name>
    <name type="common">Wild soybean</name>
    <dbReference type="NCBI Taxonomy" id="3848"/>
    <lineage>
        <taxon>Eukaryota</taxon>
        <taxon>Viridiplantae</taxon>
        <taxon>Streptophyta</taxon>
        <taxon>Embryophyta</taxon>
        <taxon>Tracheophyta</taxon>
        <taxon>Spermatophyta</taxon>
        <taxon>Magnoliopsida</taxon>
        <taxon>eudicotyledons</taxon>
        <taxon>Gunneridae</taxon>
        <taxon>Pentapetalae</taxon>
        <taxon>rosids</taxon>
        <taxon>fabids</taxon>
        <taxon>Fabales</taxon>
        <taxon>Fabaceae</taxon>
        <taxon>Papilionoideae</taxon>
        <taxon>50 kb inversion clade</taxon>
        <taxon>NPAAA clade</taxon>
        <taxon>indigoferoid/millettioid clade</taxon>
        <taxon>Phaseoleae</taxon>
        <taxon>Glycine</taxon>
        <taxon>Glycine subgen. Soja</taxon>
    </lineage>
</organism>
<dbReference type="InterPro" id="IPR001878">
    <property type="entry name" value="Znf_CCHC"/>
</dbReference>
<dbReference type="SMART" id="SM00343">
    <property type="entry name" value="ZnF_C2HC"/>
    <property type="match status" value="6"/>
</dbReference>
<name>A0A445F142_GLYSO</name>
<feature type="region of interest" description="Disordered" evidence="2">
    <location>
        <begin position="336"/>
        <end position="552"/>
    </location>
</feature>
<evidence type="ECO:0000259" key="3">
    <source>
        <dbReference type="PROSITE" id="PS50158"/>
    </source>
</evidence>
<feature type="domain" description="CCHC-type" evidence="3">
    <location>
        <begin position="208"/>
        <end position="221"/>
    </location>
</feature>
<dbReference type="GO" id="GO:0003676">
    <property type="term" value="F:nucleic acid binding"/>
    <property type="evidence" value="ECO:0007669"/>
    <property type="project" value="InterPro"/>
</dbReference>
<dbReference type="EMBL" id="QZWG01000020">
    <property type="protein sequence ID" value="RZB42527.1"/>
    <property type="molecule type" value="Genomic_DNA"/>
</dbReference>
<feature type="compositionally biased region" description="Basic and acidic residues" evidence="2">
    <location>
        <begin position="337"/>
        <end position="354"/>
    </location>
</feature>
<feature type="domain" description="CCHC-type" evidence="3">
    <location>
        <begin position="167"/>
        <end position="180"/>
    </location>
</feature>